<dbReference type="AlphaFoldDB" id="A0A0F5FNJ4"/>
<keyword evidence="3" id="KW-1185">Reference proteome</keyword>
<feature type="signal peptide" evidence="1">
    <location>
        <begin position="1"/>
        <end position="23"/>
    </location>
</feature>
<protein>
    <submittedName>
        <fullName evidence="2">Uncharacterized protein</fullName>
    </submittedName>
</protein>
<reference evidence="2 3" key="1">
    <citation type="submission" date="2015-03" db="EMBL/GenBank/DDBJ databases">
        <authorList>
            <person name="Hassan Y."/>
            <person name="Lepp D."/>
            <person name="Li X.-Z."/>
            <person name="Zhou T."/>
        </authorList>
    </citation>
    <scope>NUCLEOTIDE SEQUENCE [LARGE SCALE GENOMIC DNA]</scope>
    <source>
        <strain evidence="2 3">IPL18</strain>
    </source>
</reference>
<keyword evidence="1" id="KW-0732">Signal</keyword>
<evidence type="ECO:0000313" key="2">
    <source>
        <dbReference type="EMBL" id="KKB10115.1"/>
    </source>
</evidence>
<feature type="chain" id="PRO_5002486787" evidence="1">
    <location>
        <begin position="24"/>
        <end position="148"/>
    </location>
</feature>
<dbReference type="RefSeq" id="WP_046104809.1">
    <property type="nucleotide sequence ID" value="NZ_JZEY01000054.1"/>
</dbReference>
<name>A0A0F5FNJ4_9HYPH</name>
<proteinExistence type="predicted"/>
<dbReference type="EMBL" id="JZEY01000054">
    <property type="protein sequence ID" value="KKB10115.1"/>
    <property type="molecule type" value="Genomic_DNA"/>
</dbReference>
<accession>A0A0F5FNJ4</accession>
<dbReference type="PATRIC" id="fig|429727.3.peg.2082"/>
<comment type="caution">
    <text evidence="2">The sequence shown here is derived from an EMBL/GenBank/DDBJ whole genome shotgun (WGS) entry which is preliminary data.</text>
</comment>
<dbReference type="OrthoDB" id="5455653at2"/>
<evidence type="ECO:0000313" key="3">
    <source>
        <dbReference type="Proteomes" id="UP000033649"/>
    </source>
</evidence>
<gene>
    <name evidence="2" type="ORF">VE26_10120</name>
</gene>
<organism evidence="2 3">
    <name type="scientific">Devosia chinhatensis</name>
    <dbReference type="NCBI Taxonomy" id="429727"/>
    <lineage>
        <taxon>Bacteria</taxon>
        <taxon>Pseudomonadati</taxon>
        <taxon>Pseudomonadota</taxon>
        <taxon>Alphaproteobacteria</taxon>
        <taxon>Hyphomicrobiales</taxon>
        <taxon>Devosiaceae</taxon>
        <taxon>Devosia</taxon>
    </lineage>
</organism>
<evidence type="ECO:0000256" key="1">
    <source>
        <dbReference type="SAM" id="SignalP"/>
    </source>
</evidence>
<dbReference type="Proteomes" id="UP000033649">
    <property type="component" value="Unassembled WGS sequence"/>
</dbReference>
<sequence length="148" mass="15877">MRLSLAATLSMLTLSLLANPALAQSEEDVWSNIETIHGDADGFFALYGAMQDIAMSDDPTLLADYALYPLLVNANGESYDVLEAQDLIDDFDSLVYPETLDALLTQDVADLIVTSEGVGIGNGAIWVTNVCLDDACAETQWGILSINN</sequence>
<dbReference type="STRING" id="429727.VE26_10120"/>